<dbReference type="InterPro" id="IPR058031">
    <property type="entry name" value="AAA_lid_NorR"/>
</dbReference>
<keyword evidence="2" id="KW-0067">ATP-binding</keyword>
<dbReference type="InterPro" id="IPR002197">
    <property type="entry name" value="HTH_Fis"/>
</dbReference>
<evidence type="ECO:0000256" key="3">
    <source>
        <dbReference type="ARBA" id="ARBA00023015"/>
    </source>
</evidence>
<dbReference type="InterPro" id="IPR025943">
    <property type="entry name" value="Sigma_54_int_dom_ATP-bd_2"/>
</dbReference>
<dbReference type="PROSITE" id="PS00688">
    <property type="entry name" value="SIGMA54_INTERACT_3"/>
    <property type="match status" value="1"/>
</dbReference>
<dbReference type="PANTHER" id="PTHR32071">
    <property type="entry name" value="TRANSCRIPTIONAL REGULATORY PROTEIN"/>
    <property type="match status" value="1"/>
</dbReference>
<dbReference type="SUPFAM" id="SSF52540">
    <property type="entry name" value="P-loop containing nucleoside triphosphate hydrolases"/>
    <property type="match status" value="1"/>
</dbReference>
<dbReference type="PANTHER" id="PTHR32071:SF77">
    <property type="entry name" value="TRANSCRIPTIONAL REGULATORY PROTEIN"/>
    <property type="match status" value="1"/>
</dbReference>
<dbReference type="InterPro" id="IPR025944">
    <property type="entry name" value="Sigma_54_int_dom_CS"/>
</dbReference>
<reference evidence="7 8" key="1">
    <citation type="submission" date="2023-11" db="EMBL/GenBank/DDBJ databases">
        <title>Draft genome of Azohydromonas lata strain H1 (DSM1123), a polyhydroxyalkanoate producer.</title>
        <authorList>
            <person name="Traversa D."/>
            <person name="D'Addabbo P."/>
            <person name="Pazzani C."/>
            <person name="Manzari C."/>
            <person name="Chiara M."/>
            <person name="Scrascia M."/>
        </authorList>
    </citation>
    <scope>NUCLEOTIDE SEQUENCE [LARGE SCALE GENOMIC DNA]</scope>
    <source>
        <strain evidence="7 8">H1</strain>
    </source>
</reference>
<dbReference type="SMART" id="SM00382">
    <property type="entry name" value="AAA"/>
    <property type="match status" value="1"/>
</dbReference>
<accession>A0ABU5IMB8</accession>
<keyword evidence="4" id="KW-0238">DNA-binding</keyword>
<dbReference type="Gene3D" id="1.10.10.60">
    <property type="entry name" value="Homeodomain-like"/>
    <property type="match status" value="1"/>
</dbReference>
<keyword evidence="1" id="KW-0547">Nucleotide-binding</keyword>
<evidence type="ECO:0000256" key="2">
    <source>
        <dbReference type="ARBA" id="ARBA00022840"/>
    </source>
</evidence>
<keyword evidence="5" id="KW-0804">Transcription</keyword>
<dbReference type="InterPro" id="IPR027417">
    <property type="entry name" value="P-loop_NTPase"/>
</dbReference>
<comment type="caution">
    <text evidence="7">The sequence shown here is derived from an EMBL/GenBank/DDBJ whole genome shotgun (WGS) entry which is preliminary data.</text>
</comment>
<evidence type="ECO:0000256" key="5">
    <source>
        <dbReference type="ARBA" id="ARBA00023163"/>
    </source>
</evidence>
<dbReference type="InterPro" id="IPR002078">
    <property type="entry name" value="Sigma_54_int"/>
</dbReference>
<dbReference type="CDD" id="cd00009">
    <property type="entry name" value="AAA"/>
    <property type="match status" value="1"/>
</dbReference>
<dbReference type="Pfam" id="PF25601">
    <property type="entry name" value="AAA_lid_14"/>
    <property type="match status" value="1"/>
</dbReference>
<organism evidence="7 8">
    <name type="scientific">Azohydromonas lata</name>
    <dbReference type="NCBI Taxonomy" id="45677"/>
    <lineage>
        <taxon>Bacteria</taxon>
        <taxon>Pseudomonadati</taxon>
        <taxon>Pseudomonadota</taxon>
        <taxon>Betaproteobacteria</taxon>
        <taxon>Burkholderiales</taxon>
        <taxon>Sphaerotilaceae</taxon>
        <taxon>Azohydromonas</taxon>
    </lineage>
</organism>
<dbReference type="PROSITE" id="PS00675">
    <property type="entry name" value="SIGMA54_INTERACT_1"/>
    <property type="match status" value="1"/>
</dbReference>
<dbReference type="Gene3D" id="1.10.8.60">
    <property type="match status" value="1"/>
</dbReference>
<dbReference type="RefSeq" id="WP_322467623.1">
    <property type="nucleotide sequence ID" value="NZ_JAXOJX010000057.1"/>
</dbReference>
<dbReference type="Pfam" id="PF02954">
    <property type="entry name" value="HTH_8"/>
    <property type="match status" value="1"/>
</dbReference>
<dbReference type="Proteomes" id="UP001293718">
    <property type="component" value="Unassembled WGS sequence"/>
</dbReference>
<keyword evidence="3" id="KW-0805">Transcription regulation</keyword>
<dbReference type="PROSITE" id="PS50045">
    <property type="entry name" value="SIGMA54_INTERACT_4"/>
    <property type="match status" value="1"/>
</dbReference>
<evidence type="ECO:0000256" key="1">
    <source>
        <dbReference type="ARBA" id="ARBA00022741"/>
    </source>
</evidence>
<dbReference type="Gene3D" id="3.30.450.40">
    <property type="match status" value="1"/>
</dbReference>
<dbReference type="InterPro" id="IPR029016">
    <property type="entry name" value="GAF-like_dom_sf"/>
</dbReference>
<dbReference type="SUPFAM" id="SSF55781">
    <property type="entry name" value="GAF domain-like"/>
    <property type="match status" value="1"/>
</dbReference>
<gene>
    <name evidence="7" type="ORF">SM757_26045</name>
</gene>
<dbReference type="InterPro" id="IPR009057">
    <property type="entry name" value="Homeodomain-like_sf"/>
</dbReference>
<proteinExistence type="predicted"/>
<sequence length="684" mass="73827">MADALMTRHIDNVIAVGTGATRERAAADSLFHKSWTRCMTQHGLDPTRPTPARILPSAAVREHRQRMEGFLRVARAGMEDMFHRVADLGYMLLLTDADGIAVDYIGNPATEPQLKRAGLYVGADWNEAHAGTCGVGTCLMERTTITCHREEHFDATHIGLTCTSSPLYAPDGALLGVLDVSALSSPSGRDSQHLVWHLTTMYAQMIEDANFLRAFGDRWILRLGRVRGLVEVSGELMLAFDEDGLIVGANTGARRQFWQTLGGDRDAGGLVGTPLTDLLDISPSALWSLARGHAAPEVATRFPHHGQRYFPSVVPPRTRAGSVLRMPPPATVMAEAAPPRSALQRLAGDDPAMQQLIHQAGRLVDSGVTLLVQGETGAGKEVLAKALHEHSSRARKPFVAVNCASIPESLIESELFGYTPGSFTGGRSKGMKGLIAQSDGGTLFLDEIGDMPLHLQTRFLRVLSESEVLPLGADKPVPVTLNVIAATHRDLRGAIERGSFREDLYYRLSGAVLRLPPLRERRDVRYLVETVFAEEAQRLHFAGASLTDAALRLLLAHRWPGNVRELRNALRYALALAGGQPVTPAELPAEIAQGAAQALPVPAAPVAPVGLPVPFGATAALPAPAGEAAPQADALADDAHARELLQVLRRHKWSITASAQALNVCRATIYRQMKRYGITPPNQL</sequence>
<protein>
    <submittedName>
        <fullName evidence="7">Sigma-54-dependent Fis family transcriptional regulator</fullName>
    </submittedName>
</protein>
<dbReference type="PROSITE" id="PS00676">
    <property type="entry name" value="SIGMA54_INTERACT_2"/>
    <property type="match status" value="1"/>
</dbReference>
<dbReference type="SUPFAM" id="SSF46689">
    <property type="entry name" value="Homeodomain-like"/>
    <property type="match status" value="1"/>
</dbReference>
<dbReference type="InterPro" id="IPR025662">
    <property type="entry name" value="Sigma_54_int_dom_ATP-bd_1"/>
</dbReference>
<dbReference type="Pfam" id="PF00158">
    <property type="entry name" value="Sigma54_activat"/>
    <property type="match status" value="1"/>
</dbReference>
<evidence type="ECO:0000313" key="8">
    <source>
        <dbReference type="Proteomes" id="UP001293718"/>
    </source>
</evidence>
<dbReference type="EMBL" id="JAXOJX010000057">
    <property type="protein sequence ID" value="MDZ5460047.1"/>
    <property type="molecule type" value="Genomic_DNA"/>
</dbReference>
<evidence type="ECO:0000313" key="7">
    <source>
        <dbReference type="EMBL" id="MDZ5460047.1"/>
    </source>
</evidence>
<dbReference type="Gene3D" id="3.40.50.300">
    <property type="entry name" value="P-loop containing nucleotide triphosphate hydrolases"/>
    <property type="match status" value="1"/>
</dbReference>
<evidence type="ECO:0000256" key="4">
    <source>
        <dbReference type="ARBA" id="ARBA00023125"/>
    </source>
</evidence>
<evidence type="ECO:0000259" key="6">
    <source>
        <dbReference type="PROSITE" id="PS50045"/>
    </source>
</evidence>
<name>A0ABU5IMB8_9BURK</name>
<keyword evidence="8" id="KW-1185">Reference proteome</keyword>
<dbReference type="InterPro" id="IPR003593">
    <property type="entry name" value="AAA+_ATPase"/>
</dbReference>
<feature type="domain" description="Sigma-54 factor interaction" evidence="6">
    <location>
        <begin position="346"/>
        <end position="575"/>
    </location>
</feature>